<evidence type="ECO:0000313" key="8">
    <source>
        <dbReference type="Proteomes" id="UP000270924"/>
    </source>
</evidence>
<dbReference type="Pfam" id="PF01697">
    <property type="entry name" value="Glyco_transf_92"/>
    <property type="match status" value="1"/>
</dbReference>
<keyword evidence="6" id="KW-0812">Transmembrane</keyword>
<dbReference type="PANTHER" id="PTHR47024:SF1">
    <property type="entry name" value="GLYCOSYLTRANSFERASE FAMILY 92 PROTEIN"/>
    <property type="match status" value="1"/>
</dbReference>
<sequence length="557" mass="64671">MRGRSAIRFSIPRIRLFLKFILGVLIISLSITALLLSITLFLLRERFSQLNLRDSTANGDDGFLCKRHGDNWFYRYSYFPFFSRNHRNNNKIRMQLCDFFSTVSNLLRHEKSSTWNLTSKSLIIIRSVLLLQRSELYLKILLLKKCETNVSDIRLQLDSPKSTATLQQIDLKQILCPAIKHIESDSCPWDWAPGCAWSSFIATAKLDFVPNHILLSFNNHAVGLHLEPSHNIENLSFAVCTQPLYWLVHRYSRRADRYIDWLQVIEFIEIWSSQGVNHFFFYFYTISQLVMDVLQYYEAKGTVTLLPWRSFPVGENENPNRDVYRLAHSLANNDCLWRSQGAHFVAFVDLDEYILTTSGVPLIVFIEKKAELCPRCGSFAAVHRKMYYSSSRPQNDFRWHDVRFDWLTNVGYGLPEIEGPHKQIVRPETVSIISTHSTRKSYPGYIDVNLNSSEIVLLHASYKWSETNHSMNNVIILPQLFVDVLASLNSAYHEIGQLLFKNKTMRIDRILQMKIAKCISRWHINKCKSVDLCKAGIVGQTGWIYAENISTNEYQLT</sequence>
<reference evidence="7 8" key="1">
    <citation type="submission" date="2018-11" db="EMBL/GenBank/DDBJ databases">
        <authorList>
            <consortium name="Pathogen Informatics"/>
        </authorList>
    </citation>
    <scope>NUCLEOTIDE SEQUENCE [LARGE SCALE GENOMIC DNA]</scope>
</reference>
<evidence type="ECO:0000256" key="2">
    <source>
        <dbReference type="ARBA" id="ARBA00007647"/>
    </source>
</evidence>
<evidence type="ECO:0000256" key="1">
    <source>
        <dbReference type="ARBA" id="ARBA00004167"/>
    </source>
</evidence>
<dbReference type="GO" id="GO:0016020">
    <property type="term" value="C:membrane"/>
    <property type="evidence" value="ECO:0007669"/>
    <property type="project" value="UniProtKB-SubCell"/>
</dbReference>
<dbReference type="Proteomes" id="UP000270924">
    <property type="component" value="Unassembled WGS sequence"/>
</dbReference>
<keyword evidence="6" id="KW-1133">Transmembrane helix</keyword>
<keyword evidence="4 6" id="KW-0808">Transferase</keyword>
<dbReference type="FunCoup" id="A0A3P7EA26">
    <property type="interactions" value="7"/>
</dbReference>
<dbReference type="EC" id="2.4.1.-" evidence="6"/>
<dbReference type="EMBL" id="UYWW01012185">
    <property type="protein sequence ID" value="VDM19421.1"/>
    <property type="molecule type" value="Genomic_DNA"/>
</dbReference>
<evidence type="ECO:0000256" key="5">
    <source>
        <dbReference type="ARBA" id="ARBA00023136"/>
    </source>
</evidence>
<comment type="subcellular location">
    <subcellularLocation>
        <location evidence="1">Membrane</location>
        <topology evidence="1">Single-pass membrane protein</topology>
    </subcellularLocation>
</comment>
<evidence type="ECO:0000256" key="4">
    <source>
        <dbReference type="ARBA" id="ARBA00022679"/>
    </source>
</evidence>
<dbReference type="AlphaFoldDB" id="A0A3P7EA26"/>
<dbReference type="GO" id="GO:0016757">
    <property type="term" value="F:glycosyltransferase activity"/>
    <property type="evidence" value="ECO:0007669"/>
    <property type="project" value="UniProtKB-UniRule"/>
</dbReference>
<protein>
    <recommendedName>
        <fullName evidence="6">Glycosyltransferase family 92 protein</fullName>
        <ecNumber evidence="6">2.4.1.-</ecNumber>
    </recommendedName>
</protein>
<evidence type="ECO:0000256" key="3">
    <source>
        <dbReference type="ARBA" id="ARBA00022676"/>
    </source>
</evidence>
<evidence type="ECO:0000313" key="7">
    <source>
        <dbReference type="EMBL" id="VDM19421.1"/>
    </source>
</evidence>
<evidence type="ECO:0000256" key="6">
    <source>
        <dbReference type="RuleBase" id="RU366017"/>
    </source>
</evidence>
<keyword evidence="8" id="KW-1185">Reference proteome</keyword>
<accession>A0A3P7EA26</accession>
<name>A0A3P7EA26_WUCBA</name>
<keyword evidence="3 6" id="KW-0328">Glycosyltransferase</keyword>
<gene>
    <name evidence="7" type="ORF">WBA_LOCUS10547</name>
</gene>
<organism evidence="7 8">
    <name type="scientific">Wuchereria bancrofti</name>
    <dbReference type="NCBI Taxonomy" id="6293"/>
    <lineage>
        <taxon>Eukaryota</taxon>
        <taxon>Metazoa</taxon>
        <taxon>Ecdysozoa</taxon>
        <taxon>Nematoda</taxon>
        <taxon>Chromadorea</taxon>
        <taxon>Rhabditida</taxon>
        <taxon>Spirurina</taxon>
        <taxon>Spiruromorpha</taxon>
        <taxon>Filarioidea</taxon>
        <taxon>Onchocercidae</taxon>
        <taxon>Wuchereria</taxon>
    </lineage>
</organism>
<dbReference type="InParanoid" id="A0A3P7EA26"/>
<comment type="similarity">
    <text evidence="2 6">Belongs to the glycosyltransferase 92 family.</text>
</comment>
<feature type="transmembrane region" description="Helical" evidence="6">
    <location>
        <begin position="20"/>
        <end position="43"/>
    </location>
</feature>
<dbReference type="OMA" id="CTQPLYW"/>
<proteinExistence type="inferred from homology"/>
<keyword evidence="5 6" id="KW-0472">Membrane</keyword>
<dbReference type="InterPro" id="IPR008166">
    <property type="entry name" value="Glyco_transf_92"/>
</dbReference>
<dbReference type="PANTHER" id="PTHR47024">
    <property type="entry name" value="BIOFILM ABSENT ON HEAD (AFTER YERSINIA EXPOSURE)-RELATED"/>
    <property type="match status" value="1"/>
</dbReference>
<dbReference type="OrthoDB" id="5777994at2759"/>